<dbReference type="KEGG" id="taa:NMY3_02729"/>
<protein>
    <submittedName>
        <fullName evidence="1">Uncharacterized protein</fullName>
    </submittedName>
</protein>
<proteinExistence type="predicted"/>
<accession>A0A654M3B3</accession>
<dbReference type="AlphaFoldDB" id="A0A654M3B3"/>
<organism evidence="1 2">
    <name type="scientific">Candidatus Nitrosocosmicus oleophilus</name>
    <dbReference type="NCBI Taxonomy" id="1353260"/>
    <lineage>
        <taxon>Archaea</taxon>
        <taxon>Nitrososphaerota</taxon>
        <taxon>Nitrososphaeria</taxon>
        <taxon>Nitrososphaerales</taxon>
        <taxon>Nitrososphaeraceae</taxon>
        <taxon>Candidatus Nitrosocosmicus</taxon>
    </lineage>
</organism>
<name>A0A654M3B3_9ARCH</name>
<evidence type="ECO:0000313" key="1">
    <source>
        <dbReference type="EMBL" id="ALI36919.1"/>
    </source>
</evidence>
<dbReference type="EMBL" id="CP012850">
    <property type="protein sequence ID" value="ALI36919.1"/>
    <property type="molecule type" value="Genomic_DNA"/>
</dbReference>
<gene>
    <name evidence="1" type="ORF">NMY3_02729</name>
</gene>
<reference evidence="2" key="1">
    <citation type="submission" date="2015-10" db="EMBL/GenBank/DDBJ databases">
        <title>Niche specialization of a soil ammonia-oxidizing archaeon, Candidatus Nitrosocosmicus oleophilus.</title>
        <authorList>
            <person name="Jung M.-Y."/>
            <person name="Rhee S.-K."/>
        </authorList>
    </citation>
    <scope>NUCLEOTIDE SEQUENCE [LARGE SCALE GENOMIC DNA]</scope>
    <source>
        <strain evidence="2">MY3</strain>
    </source>
</reference>
<keyword evidence="2" id="KW-1185">Reference proteome</keyword>
<evidence type="ECO:0000313" key="2">
    <source>
        <dbReference type="Proteomes" id="UP000058925"/>
    </source>
</evidence>
<dbReference type="Proteomes" id="UP000058925">
    <property type="component" value="Chromosome"/>
</dbReference>
<sequence>MHFLVFTFFASILMTLSVAQTSHSLGNISKPFLANSTILPGYINCLIEYTTKQCSDCPPNCITYKTSNFIIDNKDLASNVDNIFEKSLRQISIIKSADINTNHTKTAIIYLQSLLLKNNIKPSELTLITDIFNSINQTNSTTTLGKTLHDKIKELAAIKDSSPIAISIVNLTSKSVDLLVNSDSIVHRIQGYPDLPYDINEQKEWINGILSGTIVGCEISGVLGCLMASILTSGIV</sequence>